<feature type="domain" description="AprE-like beta-barrel" evidence="9">
    <location>
        <begin position="350"/>
        <end position="436"/>
    </location>
</feature>
<organism evidence="10 11">
    <name type="scientific">Thiothrix nivea (strain ATCC 35100 / DSM 5205 / JP2)</name>
    <dbReference type="NCBI Taxonomy" id="870187"/>
    <lineage>
        <taxon>Bacteria</taxon>
        <taxon>Pseudomonadati</taxon>
        <taxon>Pseudomonadota</taxon>
        <taxon>Gammaproteobacteria</taxon>
        <taxon>Thiotrichales</taxon>
        <taxon>Thiotrichaceae</taxon>
        <taxon>Thiothrix</taxon>
    </lineage>
</organism>
<dbReference type="PANTHER" id="PTHR30386:SF26">
    <property type="entry name" value="TRANSPORT PROTEIN COMB"/>
    <property type="match status" value="1"/>
</dbReference>
<evidence type="ECO:0000256" key="8">
    <source>
        <dbReference type="SAM" id="Phobius"/>
    </source>
</evidence>
<dbReference type="RefSeq" id="WP_002709147.1">
    <property type="nucleotide sequence ID" value="NZ_JH651384.1"/>
</dbReference>
<dbReference type="GO" id="GO:0009306">
    <property type="term" value="P:protein secretion"/>
    <property type="evidence" value="ECO:0007669"/>
    <property type="project" value="InterPro"/>
</dbReference>
<sequence length="455" mass="50520">MADKKQGPEKLNIALADHSIEGIEIFTSEPSRLFGLMIWLISGLLLSGLVWSFFGKAPEIVVASGVVGPDTDVRRFYAPIAGELVDIFVTEGQPVLENDVLARLNARDAVEVATQALEAQIQLEKAEREFDDFPNRKRLMNQKVAALERQIEAAKQVYDRNVADGLSKLKQAQRAKLQKLLSDREKARSALDIARKEKTSFERLLSSGGVARNQVELKRSEYAAAQANLQVAEANLSELEFTLSQEDEQATEGLEQSYQDLIQLQINLETLKNDILNEESKLDIALRSAKVQAEAASRVSFNDIDEENFLRVRAPESGVITQLAFTQSGDKIQANTPLGGIAPNDAKPILKIEILESDRGLLKIGQPVKMKFNAFSYQRYGFIEGVLEYISPTAEMSQATNTPAFKGRVSLEKTAFDVKGEQFDIKYGMLATAEIIVEQRRMIDLVLSPMKSSSH</sequence>
<name>A0A656HE97_THINJ</name>
<keyword evidence="5 8" id="KW-1133">Transmembrane helix</keyword>
<evidence type="ECO:0000256" key="7">
    <source>
        <dbReference type="SAM" id="Coils"/>
    </source>
</evidence>
<evidence type="ECO:0000256" key="3">
    <source>
        <dbReference type="ARBA" id="ARBA00022448"/>
    </source>
</evidence>
<reference evidence="11" key="1">
    <citation type="journal article" date="2011" name="Stand. Genomic Sci.">
        <title>Genome sequence of the filamentous, gliding Thiothrix nivea neotype strain (JP2(T)).</title>
        <authorList>
            <person name="Lapidus A."/>
            <person name="Nolan M."/>
            <person name="Lucas S."/>
            <person name="Glavina Del Rio T."/>
            <person name="Tice H."/>
            <person name="Cheng J.F."/>
            <person name="Tapia R."/>
            <person name="Han C."/>
            <person name="Goodwin L."/>
            <person name="Pitluck S."/>
            <person name="Liolios K."/>
            <person name="Pagani I."/>
            <person name="Ivanova N."/>
            <person name="Huntemann M."/>
            <person name="Mavromatis K."/>
            <person name="Mikhailova N."/>
            <person name="Pati A."/>
            <person name="Chen A."/>
            <person name="Palaniappan K."/>
            <person name="Land M."/>
            <person name="Brambilla E.M."/>
            <person name="Rohde M."/>
            <person name="Abt B."/>
            <person name="Verbarg S."/>
            <person name="Goker M."/>
            <person name="Bristow J."/>
            <person name="Eisen J.A."/>
            <person name="Markowitz V."/>
            <person name="Hugenholtz P."/>
            <person name="Kyrpides N.C."/>
            <person name="Klenk H.P."/>
            <person name="Woyke T."/>
        </authorList>
    </citation>
    <scope>NUCLEOTIDE SEQUENCE [LARGE SCALE GENOMIC DNA]</scope>
    <source>
        <strain evidence="11">ATCC 35100 / DSM 5205 / JP2</strain>
    </source>
</reference>
<proteinExistence type="inferred from homology"/>
<accession>A0A656HE97</accession>
<dbReference type="InterPro" id="IPR050739">
    <property type="entry name" value="MFP"/>
</dbReference>
<dbReference type="OrthoDB" id="9775513at2"/>
<keyword evidence="6 8" id="KW-0472">Membrane</keyword>
<feature type="transmembrane region" description="Helical" evidence="8">
    <location>
        <begin position="33"/>
        <end position="54"/>
    </location>
</feature>
<keyword evidence="3" id="KW-0813">Transport</keyword>
<keyword evidence="11" id="KW-1185">Reference proteome</keyword>
<dbReference type="PRINTS" id="PR01490">
    <property type="entry name" value="RTXTOXIND"/>
</dbReference>
<protein>
    <submittedName>
        <fullName evidence="10">Secretion protein HlyD</fullName>
    </submittedName>
</protein>
<evidence type="ECO:0000256" key="6">
    <source>
        <dbReference type="ARBA" id="ARBA00023136"/>
    </source>
</evidence>
<dbReference type="PANTHER" id="PTHR30386">
    <property type="entry name" value="MEMBRANE FUSION SUBUNIT OF EMRAB-TOLC MULTIDRUG EFFLUX PUMP"/>
    <property type="match status" value="1"/>
</dbReference>
<evidence type="ECO:0000256" key="1">
    <source>
        <dbReference type="ARBA" id="ARBA00004167"/>
    </source>
</evidence>
<dbReference type="Gene3D" id="2.40.30.170">
    <property type="match status" value="1"/>
</dbReference>
<dbReference type="PROSITE" id="PS00543">
    <property type="entry name" value="HLYD_FAMILY"/>
    <property type="match status" value="1"/>
</dbReference>
<dbReference type="Pfam" id="PF26002">
    <property type="entry name" value="Beta-barrel_AprE"/>
    <property type="match status" value="1"/>
</dbReference>
<evidence type="ECO:0000256" key="5">
    <source>
        <dbReference type="ARBA" id="ARBA00022989"/>
    </source>
</evidence>
<feature type="coiled-coil region" evidence="7">
    <location>
        <begin position="109"/>
        <end position="288"/>
    </location>
</feature>
<evidence type="ECO:0000313" key="11">
    <source>
        <dbReference type="Proteomes" id="UP000005317"/>
    </source>
</evidence>
<gene>
    <name evidence="10" type="ORF">Thini_2701</name>
</gene>
<dbReference type="InterPro" id="IPR058982">
    <property type="entry name" value="Beta-barrel_AprE"/>
</dbReference>
<dbReference type="EMBL" id="JH651384">
    <property type="protein sequence ID" value="EIJ35238.1"/>
    <property type="molecule type" value="Genomic_DNA"/>
</dbReference>
<keyword evidence="7" id="KW-0175">Coiled coil</keyword>
<dbReference type="AlphaFoldDB" id="A0A656HE97"/>
<comment type="subcellular location">
    <subcellularLocation>
        <location evidence="1">Membrane</location>
        <topology evidence="1">Single-pass membrane protein</topology>
    </subcellularLocation>
</comment>
<evidence type="ECO:0000256" key="4">
    <source>
        <dbReference type="ARBA" id="ARBA00022692"/>
    </source>
</evidence>
<evidence type="ECO:0000259" key="9">
    <source>
        <dbReference type="Pfam" id="PF26002"/>
    </source>
</evidence>
<keyword evidence="4 8" id="KW-0812">Transmembrane</keyword>
<dbReference type="Proteomes" id="UP000005317">
    <property type="component" value="Unassembled WGS sequence"/>
</dbReference>
<dbReference type="Gene3D" id="2.40.50.100">
    <property type="match status" value="1"/>
</dbReference>
<dbReference type="GO" id="GO:0016020">
    <property type="term" value="C:membrane"/>
    <property type="evidence" value="ECO:0007669"/>
    <property type="project" value="UniProtKB-SubCell"/>
</dbReference>
<dbReference type="InterPro" id="IPR006144">
    <property type="entry name" value="Secretion_HlyD_CS"/>
</dbReference>
<evidence type="ECO:0000256" key="2">
    <source>
        <dbReference type="ARBA" id="ARBA00009477"/>
    </source>
</evidence>
<comment type="similarity">
    <text evidence="2">Belongs to the membrane fusion protein (MFP) (TC 8.A.1) family.</text>
</comment>
<evidence type="ECO:0000313" key="10">
    <source>
        <dbReference type="EMBL" id="EIJ35238.1"/>
    </source>
</evidence>